<evidence type="ECO:0000256" key="1">
    <source>
        <dbReference type="ARBA" id="ARBA00009405"/>
    </source>
</evidence>
<reference evidence="5" key="2">
    <citation type="submission" date="2023-01" db="EMBL/GenBank/DDBJ databases">
        <authorList>
            <person name="Sun Q."/>
            <person name="Evtushenko L."/>
        </authorList>
    </citation>
    <scope>NUCLEOTIDE SEQUENCE</scope>
    <source>
        <strain evidence="5">VKM Ac-1246</strain>
    </source>
</reference>
<keyword evidence="6" id="KW-1185">Reference proteome</keyword>
<feature type="domain" description="Pyruvate carboxyltransferase" evidence="4">
    <location>
        <begin position="4"/>
        <end position="270"/>
    </location>
</feature>
<reference evidence="5" key="1">
    <citation type="journal article" date="2014" name="Int. J. Syst. Evol. Microbiol.">
        <title>Complete genome of a new Firmicutes species belonging to the dominant human colonic microbiota ('Ruminococcus bicirculans') reveals two chromosomes and a selective capacity to utilize plant glucans.</title>
        <authorList>
            <consortium name="NISC Comparative Sequencing Program"/>
            <person name="Wegmann U."/>
            <person name="Louis P."/>
            <person name="Goesmann A."/>
            <person name="Henrissat B."/>
            <person name="Duncan S.H."/>
            <person name="Flint H.J."/>
        </authorList>
    </citation>
    <scope>NUCLEOTIDE SEQUENCE</scope>
    <source>
        <strain evidence="5">VKM Ac-1246</strain>
    </source>
</reference>
<gene>
    <name evidence="5" type="ORF">GCM10017579_31500</name>
</gene>
<evidence type="ECO:0000256" key="2">
    <source>
        <dbReference type="ARBA" id="ARBA00022723"/>
    </source>
</evidence>
<dbReference type="GO" id="GO:0016829">
    <property type="term" value="F:lyase activity"/>
    <property type="evidence" value="ECO:0007669"/>
    <property type="project" value="UniProtKB-KW"/>
</dbReference>
<proteinExistence type="inferred from homology"/>
<keyword evidence="2" id="KW-0479">Metal-binding</keyword>
<evidence type="ECO:0000313" key="5">
    <source>
        <dbReference type="EMBL" id="GLJ69114.1"/>
    </source>
</evidence>
<dbReference type="InterPro" id="IPR013785">
    <property type="entry name" value="Aldolase_TIM"/>
</dbReference>
<evidence type="ECO:0000256" key="3">
    <source>
        <dbReference type="ARBA" id="ARBA00023239"/>
    </source>
</evidence>
<dbReference type="Proteomes" id="UP001142292">
    <property type="component" value="Unassembled WGS sequence"/>
</dbReference>
<dbReference type="PROSITE" id="PS50991">
    <property type="entry name" value="PYR_CT"/>
    <property type="match status" value="1"/>
</dbReference>
<comment type="caution">
    <text evidence="5">The sequence shown here is derived from an EMBL/GenBank/DDBJ whole genome shotgun (WGS) entry which is preliminary data.</text>
</comment>
<protein>
    <submittedName>
        <fullName evidence="5">Hydroxymethylglutaryl-CoA lyase</fullName>
    </submittedName>
</protein>
<dbReference type="Pfam" id="PF00682">
    <property type="entry name" value="HMGL-like"/>
    <property type="match status" value="1"/>
</dbReference>
<dbReference type="InterPro" id="IPR043594">
    <property type="entry name" value="HMGL"/>
</dbReference>
<comment type="similarity">
    <text evidence="1">Belongs to the HMG-CoA lyase family.</text>
</comment>
<dbReference type="PANTHER" id="PTHR42738:SF7">
    <property type="entry name" value="HYDROXYMETHYLGLUTARYL-COA LYASE"/>
    <property type="match status" value="1"/>
</dbReference>
<dbReference type="EMBL" id="BSEL01000005">
    <property type="protein sequence ID" value="GLJ69114.1"/>
    <property type="molecule type" value="Genomic_DNA"/>
</dbReference>
<keyword evidence="3 5" id="KW-0456">Lyase</keyword>
<dbReference type="RefSeq" id="WP_189117587.1">
    <property type="nucleotide sequence ID" value="NZ_BMRK01000003.1"/>
</dbReference>
<evidence type="ECO:0000259" key="4">
    <source>
        <dbReference type="PROSITE" id="PS50991"/>
    </source>
</evidence>
<evidence type="ECO:0000313" key="6">
    <source>
        <dbReference type="Proteomes" id="UP001142292"/>
    </source>
</evidence>
<dbReference type="SUPFAM" id="SSF51569">
    <property type="entry name" value="Aldolase"/>
    <property type="match status" value="1"/>
</dbReference>
<name>A0ABQ5SYQ0_9ACTN</name>
<dbReference type="Gene3D" id="3.20.20.70">
    <property type="entry name" value="Aldolase class I"/>
    <property type="match status" value="1"/>
</dbReference>
<dbReference type="InterPro" id="IPR000891">
    <property type="entry name" value="PYR_CT"/>
</dbReference>
<accession>A0ABQ5SYQ0</accession>
<sequence>MTRVVLKDVAPRLALQAHQVDTGVKVELIDRLTAAGMPAIEVSSFVRPDLVPGLADAEEVFARIDRSQSTTLHCCVGNETGLRRAIDAGADVAWFLLSADDEFSRNNTGSSTDEAIDRLGRLVSIADGTDTALGTYVIFAWGGPSGPPRGPEVIERFAGRLHDIGVRDWLLADSLGYASPRQVREMIDAALTVNSPEHLSVQVHDSRGMGVANIVELVGLGIDHIDVSLGGSGGHPAISGVPAGGVCSEDAVQLLDRMGIDTGVDLQLLVETATWFAEEVGVPGPGFVRKVGPVPVEETRDSGPRFSWSS</sequence>
<dbReference type="PANTHER" id="PTHR42738">
    <property type="entry name" value="HYDROXYMETHYLGLUTARYL-COA LYASE"/>
    <property type="match status" value="1"/>
</dbReference>
<organism evidence="5 6">
    <name type="scientific">Nocardioides luteus</name>
    <dbReference type="NCBI Taxonomy" id="1844"/>
    <lineage>
        <taxon>Bacteria</taxon>
        <taxon>Bacillati</taxon>
        <taxon>Actinomycetota</taxon>
        <taxon>Actinomycetes</taxon>
        <taxon>Propionibacteriales</taxon>
        <taxon>Nocardioidaceae</taxon>
        <taxon>Nocardioides</taxon>
    </lineage>
</organism>